<reference evidence="1" key="1">
    <citation type="submission" date="2022-06" db="EMBL/GenBank/DDBJ databases">
        <title>The First Complete Genome of the Simian Malaria Parasite Plasmodium brasilianum.</title>
        <authorList>
            <person name="Bajic M."/>
            <person name="Ravishankar S."/>
        </authorList>
    </citation>
    <scope>NUCLEOTIDE SEQUENCE</scope>
    <source>
        <strain evidence="1">Bolivian I</strain>
    </source>
</reference>
<comment type="caution">
    <text evidence="1">The sequence shown here is derived from an EMBL/GenBank/DDBJ whole genome shotgun (WGS) entry which is preliminary data.</text>
</comment>
<protein>
    <submittedName>
        <fullName evidence="1">STP1 protein</fullName>
    </submittedName>
</protein>
<sequence length="696" mass="83101">MGSSQSIFLRGERELLSSWVKSHNIVAKINYIISKTNSLSRRGIKKEDFSNECLHLVNFLIKQKNERPNILSEKRWEALLREYLSTYFNNPSIHGICPFILKEQERELLKLSYKAQDFCKEKIDRLKFLIPYKTENENSYKCNNDPKCINNFKEYNAWIINTREVFFRNGIFNISQAIPQKIDIPRDEICDVFKDKTFHELVSEDLDKTVYIQDSYQGHEINTENVEERNSTIDSHTQEYKTAHEDKSHSSDTSEEDLVPQSDASEEQMSKIQPEDKYLKQNLLLQVLKQLETPQGTIKPFLEGIFLSKVNESDLSKHNESTIVTILVYASRMMFKQKKKIKRRHLKLMKIVTPSLSDGKSKCLTHTHIEDPLYNDEKITKNVILREHNINKNIKTSKTKKDRTKTIIEIHMQVLEECRNEKWESNKGEFLKICIEVFTNEKYKIYPHLTNEELIMESNKIMNDAELQKLLWNKWVERYGNLLEKLKKEDWFSNLKNEWKKEKAYIKKMEELKKKSSNENHNFSFLEREKDIWKQWIFKKGTIIEHYLEKEWFKSSEEKLQNMLYKIEIEEAINDVTLISMEELQNKKCYQEFYKYVKTKVLVKLCILVFMMVLEECKKEHFIESSESYFDSSLKEWKRETNLTKVSEIIKSITNDKGYISENKENTDHIEENFRKDIADWISEEDKYINFIVNDE</sequence>
<name>A0ACB9YD63_PLABR</name>
<keyword evidence="2" id="KW-1185">Reference proteome</keyword>
<evidence type="ECO:0000313" key="1">
    <source>
        <dbReference type="EMBL" id="KAI4840330.1"/>
    </source>
</evidence>
<accession>A0ACB9YD63</accession>
<evidence type="ECO:0000313" key="2">
    <source>
        <dbReference type="Proteomes" id="UP001056978"/>
    </source>
</evidence>
<dbReference type="Proteomes" id="UP001056978">
    <property type="component" value="Chromosome 4"/>
</dbReference>
<dbReference type="EMBL" id="CM043772">
    <property type="protein sequence ID" value="KAI4840330.1"/>
    <property type="molecule type" value="Genomic_DNA"/>
</dbReference>
<gene>
    <name evidence="1" type="ORF">MKS88_001051</name>
</gene>
<proteinExistence type="predicted"/>
<organism evidence="1 2">
    <name type="scientific">Plasmodium brasilianum</name>
    <dbReference type="NCBI Taxonomy" id="5824"/>
    <lineage>
        <taxon>Eukaryota</taxon>
        <taxon>Sar</taxon>
        <taxon>Alveolata</taxon>
        <taxon>Apicomplexa</taxon>
        <taxon>Aconoidasida</taxon>
        <taxon>Haemosporida</taxon>
        <taxon>Plasmodiidae</taxon>
        <taxon>Plasmodium</taxon>
        <taxon>Plasmodium (Plasmodium)</taxon>
    </lineage>
</organism>